<organism evidence="2 3">
    <name type="scientific">Hydrogenophaga atypica</name>
    <dbReference type="NCBI Taxonomy" id="249409"/>
    <lineage>
        <taxon>Bacteria</taxon>
        <taxon>Pseudomonadati</taxon>
        <taxon>Pseudomonadota</taxon>
        <taxon>Betaproteobacteria</taxon>
        <taxon>Burkholderiales</taxon>
        <taxon>Comamonadaceae</taxon>
        <taxon>Hydrogenophaga</taxon>
    </lineage>
</organism>
<name>A0ABW2QRE3_9BURK</name>
<dbReference type="InterPro" id="IPR027417">
    <property type="entry name" value="P-loop_NTPase"/>
</dbReference>
<dbReference type="SUPFAM" id="SSF52540">
    <property type="entry name" value="P-loop containing nucleoside triphosphate hydrolases"/>
    <property type="match status" value="1"/>
</dbReference>
<gene>
    <name evidence="2" type="ORF">ACFQPB_22485</name>
</gene>
<reference evidence="3" key="1">
    <citation type="journal article" date="2019" name="Int. J. Syst. Evol. Microbiol.">
        <title>The Global Catalogue of Microorganisms (GCM) 10K type strain sequencing project: providing services to taxonomists for standard genome sequencing and annotation.</title>
        <authorList>
            <consortium name="The Broad Institute Genomics Platform"/>
            <consortium name="The Broad Institute Genome Sequencing Center for Infectious Disease"/>
            <person name="Wu L."/>
            <person name="Ma J."/>
        </authorList>
    </citation>
    <scope>NUCLEOTIDE SEQUENCE [LARGE SCALE GENOMIC DNA]</scope>
    <source>
        <strain evidence="3">CGMCC 1.12371</strain>
    </source>
</reference>
<dbReference type="CDD" id="cd02042">
    <property type="entry name" value="ParAB_family"/>
    <property type="match status" value="1"/>
</dbReference>
<evidence type="ECO:0000313" key="2">
    <source>
        <dbReference type="EMBL" id="MFC7411631.1"/>
    </source>
</evidence>
<dbReference type="Pfam" id="PF13614">
    <property type="entry name" value="AAA_31"/>
    <property type="match status" value="1"/>
</dbReference>
<evidence type="ECO:0000259" key="1">
    <source>
        <dbReference type="Pfam" id="PF13614"/>
    </source>
</evidence>
<dbReference type="InterPro" id="IPR050678">
    <property type="entry name" value="DNA_Partitioning_ATPase"/>
</dbReference>
<dbReference type="RefSeq" id="WP_382228312.1">
    <property type="nucleotide sequence ID" value="NZ_JBHTCA010000039.1"/>
</dbReference>
<dbReference type="PANTHER" id="PTHR13696:SF96">
    <property type="entry name" value="COBQ_COBB_MIND_PARA NUCLEOTIDE BINDING DOMAIN-CONTAINING PROTEIN"/>
    <property type="match status" value="1"/>
</dbReference>
<accession>A0ABW2QRE3</accession>
<keyword evidence="3" id="KW-1185">Reference proteome</keyword>
<comment type="caution">
    <text evidence="2">The sequence shown here is derived from an EMBL/GenBank/DDBJ whole genome shotgun (WGS) entry which is preliminary data.</text>
</comment>
<dbReference type="EMBL" id="JBHTCA010000039">
    <property type="protein sequence ID" value="MFC7411631.1"/>
    <property type="molecule type" value="Genomic_DNA"/>
</dbReference>
<dbReference type="InterPro" id="IPR025669">
    <property type="entry name" value="AAA_dom"/>
</dbReference>
<feature type="domain" description="AAA" evidence="1">
    <location>
        <begin position="4"/>
        <end position="65"/>
    </location>
</feature>
<protein>
    <submittedName>
        <fullName evidence="2">AAA family ATPase</fullName>
    </submittedName>
</protein>
<evidence type="ECO:0000313" key="3">
    <source>
        <dbReference type="Proteomes" id="UP001596501"/>
    </source>
</evidence>
<proteinExistence type="predicted"/>
<dbReference type="PIRSF" id="PIRSF009320">
    <property type="entry name" value="Nuc_binding_HP_1000"/>
    <property type="match status" value="1"/>
</dbReference>
<dbReference type="Proteomes" id="UP001596501">
    <property type="component" value="Unassembled WGS sequence"/>
</dbReference>
<dbReference type="PANTHER" id="PTHR13696">
    <property type="entry name" value="P-LOOP CONTAINING NUCLEOSIDE TRIPHOSPHATE HYDROLASE"/>
    <property type="match status" value="1"/>
</dbReference>
<sequence length="217" mass="23175">MSAKTIGIIQVKGGAGRSTVSTNLAGELSKIGKTVLIDCDMPQGTAASWFSVREQAGKASNLVADTATNHRELVAKVEQYQDADFIVLDGPPRIAELTRAILVLADLCLIPVGASAAEIWATSDLLALVEEAKKVKPVNARMVWTRYRAHTRLAQELSELATKELGLVALSTALGMRVAYMEALGAGLTVGELSEPNARAEITGLINEIQKLLRKKP</sequence>
<dbReference type="Gene3D" id="3.40.50.300">
    <property type="entry name" value="P-loop containing nucleotide triphosphate hydrolases"/>
    <property type="match status" value="1"/>
</dbReference>